<dbReference type="EMBL" id="LDOV01000025">
    <property type="protein sequence ID" value="KLV00252.1"/>
    <property type="molecule type" value="Genomic_DNA"/>
</dbReference>
<keyword evidence="3 8" id="KW-1003">Cell membrane</keyword>
<evidence type="ECO:0000256" key="5">
    <source>
        <dbReference type="ARBA" id="ARBA00022692"/>
    </source>
</evidence>
<feature type="transmembrane region" description="Helical" evidence="8">
    <location>
        <begin position="105"/>
        <end position="126"/>
    </location>
</feature>
<dbReference type="GO" id="GO:0005886">
    <property type="term" value="C:plasma membrane"/>
    <property type="evidence" value="ECO:0007669"/>
    <property type="project" value="UniProtKB-SubCell"/>
</dbReference>
<keyword evidence="7 8" id="KW-0472">Membrane</keyword>
<keyword evidence="11" id="KW-1185">Reference proteome</keyword>
<evidence type="ECO:0000313" key="10">
    <source>
        <dbReference type="EMBL" id="KLV00252.1"/>
    </source>
</evidence>
<dbReference type="PANTHER" id="PTHR39342:SF1">
    <property type="entry name" value="UPF0283 MEMBRANE PROTEIN YCJF"/>
    <property type="match status" value="1"/>
</dbReference>
<dbReference type="InterPro" id="IPR021147">
    <property type="entry name" value="DUF697"/>
</dbReference>
<sequence length="354" mass="38511">MNEQYKSKIEFDEPQSGNGAQSGSGTKTHGEDELTSQLQFADKATFLPDTTQEADTDVEAELAQTLASKPKRSSGWLKGLLVGGALMAGWQSVDYVVTAYQGGDWLAMGWSVIIAGLATAGITALGRELLSLRRLKHRQSEREQAQALLDADGIGAARAFCTRLARKSHVAEENAGYDRWQHALAATHNDREVIQLYDQMVLGHQDKQARKLVAKYASEAAVMVAVSPLAVADMLLVAWRNFRLIEQISAVYGVELGYWSRIRLVKLVLANMAVAGASELIADSGMDMLSMDLAGRMSTRVAQGVGVGLLTGRLGLKAISLMRPLPWQAGQQPKLSEIRRDLLSQLTTKKDTQS</sequence>
<dbReference type="AlphaFoldDB" id="A0A0J1JF09"/>
<dbReference type="PANTHER" id="PTHR39342">
    <property type="entry name" value="UPF0283 MEMBRANE PROTEIN YCJF"/>
    <property type="match status" value="1"/>
</dbReference>
<feature type="compositionally biased region" description="Polar residues" evidence="9">
    <location>
        <begin position="15"/>
        <end position="27"/>
    </location>
</feature>
<dbReference type="RefSeq" id="WP_047875190.1">
    <property type="nucleotide sequence ID" value="NZ_BMYC01000015.1"/>
</dbReference>
<dbReference type="InterPro" id="IPR006507">
    <property type="entry name" value="UPF0283"/>
</dbReference>
<evidence type="ECO:0000256" key="6">
    <source>
        <dbReference type="ARBA" id="ARBA00022989"/>
    </source>
</evidence>
<evidence type="ECO:0000256" key="3">
    <source>
        <dbReference type="ARBA" id="ARBA00022475"/>
    </source>
</evidence>
<evidence type="ECO:0000256" key="7">
    <source>
        <dbReference type="ARBA" id="ARBA00023136"/>
    </source>
</evidence>
<evidence type="ECO:0000313" key="11">
    <source>
        <dbReference type="Proteomes" id="UP000036426"/>
    </source>
</evidence>
<proteinExistence type="inferred from homology"/>
<feature type="region of interest" description="Disordered" evidence="9">
    <location>
        <begin position="1"/>
        <end position="34"/>
    </location>
</feature>
<evidence type="ECO:0000256" key="4">
    <source>
        <dbReference type="ARBA" id="ARBA00022519"/>
    </source>
</evidence>
<dbReference type="PATRIC" id="fig|754436.4.peg.3143"/>
<dbReference type="Pfam" id="PF05128">
    <property type="entry name" value="DUF697"/>
    <property type="match status" value="1"/>
</dbReference>
<evidence type="ECO:0000256" key="8">
    <source>
        <dbReference type="HAMAP-Rule" id="MF_01085"/>
    </source>
</evidence>
<name>A0A0J1JF09_9GAMM</name>
<gene>
    <name evidence="10" type="ORF">ABT58_14830</name>
</gene>
<comment type="caution">
    <text evidence="10">The sequence shown here is derived from an EMBL/GenBank/DDBJ whole genome shotgun (WGS) entry which is preliminary data.</text>
</comment>
<accession>A0A0J1JF09</accession>
<protein>
    <recommendedName>
        <fullName evidence="8">UPF0283 membrane protein ABT58_14830</fullName>
    </recommendedName>
</protein>
<dbReference type="OrthoDB" id="958025at2"/>
<keyword evidence="6 8" id="KW-1133">Transmembrane helix</keyword>
<keyword evidence="5 8" id="KW-0812">Transmembrane</keyword>
<comment type="similarity">
    <text evidence="2 8">Belongs to the UPF0283 family.</text>
</comment>
<evidence type="ECO:0000256" key="9">
    <source>
        <dbReference type="SAM" id="MobiDB-lite"/>
    </source>
</evidence>
<dbReference type="HAMAP" id="MF_01085">
    <property type="entry name" value="UPF0283"/>
    <property type="match status" value="1"/>
</dbReference>
<comment type="subcellular location">
    <subcellularLocation>
        <location evidence="1">Cell inner membrane</location>
        <topology evidence="1">Multi-pass membrane protein</topology>
    </subcellularLocation>
    <subcellularLocation>
        <location evidence="8">Cell membrane</location>
        <topology evidence="8">Multi-pass membrane protein</topology>
    </subcellularLocation>
</comment>
<feature type="transmembrane region" description="Helical" evidence="8">
    <location>
        <begin position="220"/>
        <end position="242"/>
    </location>
</feature>
<organism evidence="10 11">
    <name type="scientific">Photobacterium aphoticum</name>
    <dbReference type="NCBI Taxonomy" id="754436"/>
    <lineage>
        <taxon>Bacteria</taxon>
        <taxon>Pseudomonadati</taxon>
        <taxon>Pseudomonadota</taxon>
        <taxon>Gammaproteobacteria</taxon>
        <taxon>Vibrionales</taxon>
        <taxon>Vibrionaceae</taxon>
        <taxon>Photobacterium</taxon>
    </lineage>
</organism>
<reference evidence="10 11" key="1">
    <citation type="submission" date="2015-05" db="EMBL/GenBank/DDBJ databases">
        <title>Photobacterium galathea sp. nov.</title>
        <authorList>
            <person name="Machado H."/>
            <person name="Gram L."/>
        </authorList>
    </citation>
    <scope>NUCLEOTIDE SEQUENCE [LARGE SCALE GENOMIC DNA]</scope>
    <source>
        <strain evidence="10 11">DSM 25995</strain>
    </source>
</reference>
<keyword evidence="4" id="KW-0997">Cell inner membrane</keyword>
<evidence type="ECO:0000256" key="1">
    <source>
        <dbReference type="ARBA" id="ARBA00004429"/>
    </source>
</evidence>
<feature type="transmembrane region" description="Helical" evidence="8">
    <location>
        <begin position="75"/>
        <end position="93"/>
    </location>
</feature>
<dbReference type="NCBIfam" id="TIGR01620">
    <property type="entry name" value="hyp_HI0043"/>
    <property type="match status" value="1"/>
</dbReference>
<feature type="compositionally biased region" description="Basic and acidic residues" evidence="9">
    <location>
        <begin position="1"/>
        <end position="11"/>
    </location>
</feature>
<dbReference type="Proteomes" id="UP000036426">
    <property type="component" value="Unassembled WGS sequence"/>
</dbReference>
<evidence type="ECO:0000256" key="2">
    <source>
        <dbReference type="ARBA" id="ARBA00008255"/>
    </source>
</evidence>